<gene>
    <name evidence="1" type="ORF">Q428_07355</name>
</gene>
<protein>
    <submittedName>
        <fullName evidence="1">Uncharacterized protein</fullName>
    </submittedName>
</protein>
<dbReference type="EMBL" id="AZQP01000018">
    <property type="protein sequence ID" value="EYE88583.1"/>
    <property type="molecule type" value="Genomic_DNA"/>
</dbReference>
<reference evidence="1 2" key="1">
    <citation type="journal article" date="2014" name="Genome Announc.">
        <title>Draft Genome Sequence of Fervidicella metallireducens Strain AeBT, an Iron-Reducing Thermoanaerobe from the Great Artesian Basin.</title>
        <authorList>
            <person name="Patel B.K."/>
        </authorList>
    </citation>
    <scope>NUCLEOTIDE SEQUENCE [LARGE SCALE GENOMIC DNA]</scope>
    <source>
        <strain evidence="1 2">AeB</strain>
    </source>
</reference>
<name>A0A017RV14_9CLOT</name>
<evidence type="ECO:0000313" key="2">
    <source>
        <dbReference type="Proteomes" id="UP000019681"/>
    </source>
</evidence>
<evidence type="ECO:0000313" key="1">
    <source>
        <dbReference type="EMBL" id="EYE88583.1"/>
    </source>
</evidence>
<accession>A0A017RV14</accession>
<keyword evidence="2" id="KW-1185">Reference proteome</keyword>
<dbReference type="RefSeq" id="WP_035379509.1">
    <property type="nucleotide sequence ID" value="NZ_AZQP01000018.1"/>
</dbReference>
<proteinExistence type="predicted"/>
<comment type="caution">
    <text evidence="1">The sequence shown here is derived from an EMBL/GenBank/DDBJ whole genome shotgun (WGS) entry which is preliminary data.</text>
</comment>
<dbReference type="AlphaFoldDB" id="A0A017RV14"/>
<sequence>MTRRVMIKKNLFAKLANGTEIVIKSGDIYNLEAEYSIEDNKGEKVRKSIIYKDENYMPLVLNSENLEEVRLVFMEYFFPDFSENHKLASIADVMKDIKEQKKAIEEKKHPLMMIALIGEVIECKEGIYVWDKENQIYKILK</sequence>
<dbReference type="STRING" id="1403537.Q428_07355"/>
<organism evidence="1 2">
    <name type="scientific">Fervidicella metallireducens AeB</name>
    <dbReference type="NCBI Taxonomy" id="1403537"/>
    <lineage>
        <taxon>Bacteria</taxon>
        <taxon>Bacillati</taxon>
        <taxon>Bacillota</taxon>
        <taxon>Clostridia</taxon>
        <taxon>Eubacteriales</taxon>
        <taxon>Clostridiaceae</taxon>
        <taxon>Fervidicella</taxon>
    </lineage>
</organism>
<dbReference type="Proteomes" id="UP000019681">
    <property type="component" value="Unassembled WGS sequence"/>
</dbReference>